<feature type="compositionally biased region" description="Basic and acidic residues" evidence="5">
    <location>
        <begin position="904"/>
        <end position="913"/>
    </location>
</feature>
<feature type="region of interest" description="Disordered" evidence="5">
    <location>
        <begin position="1"/>
        <end position="54"/>
    </location>
</feature>
<proteinExistence type="predicted"/>
<feature type="compositionally biased region" description="Low complexity" evidence="5">
    <location>
        <begin position="751"/>
        <end position="763"/>
    </location>
</feature>
<dbReference type="PANTHER" id="PTHR24173:SF74">
    <property type="entry name" value="ANKYRIN REPEAT DOMAIN-CONTAINING PROTEIN 16"/>
    <property type="match status" value="1"/>
</dbReference>
<feature type="compositionally biased region" description="Polar residues" evidence="5">
    <location>
        <begin position="12"/>
        <end position="39"/>
    </location>
</feature>
<feature type="compositionally biased region" description="Basic and acidic residues" evidence="5">
    <location>
        <begin position="798"/>
        <end position="820"/>
    </location>
</feature>
<feature type="compositionally biased region" description="Basic and acidic residues" evidence="5">
    <location>
        <begin position="463"/>
        <end position="487"/>
    </location>
</feature>
<feature type="compositionally biased region" description="Low complexity" evidence="5">
    <location>
        <begin position="568"/>
        <end position="581"/>
    </location>
</feature>
<feature type="compositionally biased region" description="Basic and acidic residues" evidence="5">
    <location>
        <begin position="531"/>
        <end position="545"/>
    </location>
</feature>
<keyword evidence="7" id="KW-1185">Reference proteome</keyword>
<dbReference type="Proteomes" id="UP001487740">
    <property type="component" value="Unassembled WGS sequence"/>
</dbReference>
<dbReference type="Gene3D" id="1.25.40.20">
    <property type="entry name" value="Ankyrin repeat-containing domain"/>
    <property type="match status" value="2"/>
</dbReference>
<feature type="compositionally biased region" description="Polar residues" evidence="5">
    <location>
        <begin position="557"/>
        <end position="566"/>
    </location>
</feature>
<name>A0AAW0U663_SCYPA</name>
<dbReference type="PANTHER" id="PTHR24173">
    <property type="entry name" value="ANKYRIN REPEAT CONTAINING"/>
    <property type="match status" value="1"/>
</dbReference>
<dbReference type="Pfam" id="PF12796">
    <property type="entry name" value="Ank_2"/>
    <property type="match status" value="2"/>
</dbReference>
<feature type="compositionally biased region" description="Basic and acidic residues" evidence="5">
    <location>
        <begin position="1868"/>
        <end position="1879"/>
    </location>
</feature>
<protein>
    <submittedName>
        <fullName evidence="6">Uncharacterized protein</fullName>
    </submittedName>
</protein>
<feature type="region of interest" description="Disordered" evidence="5">
    <location>
        <begin position="869"/>
        <end position="944"/>
    </location>
</feature>
<feature type="compositionally biased region" description="Polar residues" evidence="5">
    <location>
        <begin position="352"/>
        <end position="361"/>
    </location>
</feature>
<feature type="region of interest" description="Disordered" evidence="5">
    <location>
        <begin position="798"/>
        <end position="838"/>
    </location>
</feature>
<feature type="repeat" description="ANK" evidence="3">
    <location>
        <begin position="117"/>
        <end position="149"/>
    </location>
</feature>
<keyword evidence="1" id="KW-0677">Repeat</keyword>
<feature type="compositionally biased region" description="Low complexity" evidence="5">
    <location>
        <begin position="1068"/>
        <end position="1082"/>
    </location>
</feature>
<feature type="repeat" description="ANK" evidence="3">
    <location>
        <begin position="216"/>
        <end position="248"/>
    </location>
</feature>
<feature type="compositionally biased region" description="Low complexity" evidence="5">
    <location>
        <begin position="878"/>
        <end position="888"/>
    </location>
</feature>
<dbReference type="PROSITE" id="PS50297">
    <property type="entry name" value="ANK_REP_REGION"/>
    <property type="match status" value="4"/>
</dbReference>
<feature type="repeat" description="ANK" evidence="3">
    <location>
        <begin position="183"/>
        <end position="215"/>
    </location>
</feature>
<dbReference type="PROSITE" id="PS50088">
    <property type="entry name" value="ANK_REPEAT"/>
    <property type="match status" value="5"/>
</dbReference>
<feature type="compositionally biased region" description="Basic and acidic residues" evidence="5">
    <location>
        <begin position="421"/>
        <end position="448"/>
    </location>
</feature>
<evidence type="ECO:0000256" key="2">
    <source>
        <dbReference type="ARBA" id="ARBA00023043"/>
    </source>
</evidence>
<dbReference type="SMART" id="SM00248">
    <property type="entry name" value="ANK"/>
    <property type="match status" value="5"/>
</dbReference>
<feature type="region of interest" description="Disordered" evidence="5">
    <location>
        <begin position="2166"/>
        <end position="2186"/>
    </location>
</feature>
<feature type="region of interest" description="Disordered" evidence="5">
    <location>
        <begin position="1056"/>
        <end position="1082"/>
    </location>
</feature>
<keyword evidence="2 3" id="KW-0040">ANK repeat</keyword>
<evidence type="ECO:0000256" key="3">
    <source>
        <dbReference type="PROSITE-ProRule" id="PRU00023"/>
    </source>
</evidence>
<dbReference type="EMBL" id="JARAKH010000018">
    <property type="protein sequence ID" value="KAK8395195.1"/>
    <property type="molecule type" value="Genomic_DNA"/>
</dbReference>
<sequence>MKKLRRVIGSVANLTSGRSEEQPSASTPKPSALSASRRSVSGPLHETSSPQRGSYYSYETQSLDSFNSGLSSGTSQVDPYSKVDKHFTKLHKWAYLGDINKLKKFIKKVPVDAQDSEGKTALHHAAAQGHGDALLFLLGSKSNVELKDNAGMTAFLRAVEKSQQHIVQMLLQRRVDMNVTDYQGNSSIHLVAKTGATDLLIMLLECGSDCDSPNTLGRTPLHVACTENQEEAVEALLRHGASVNVADKEGVTPLMVAAKLGSVPLVEVLIDNGANISPVDASKWTAADYARFTNHNQLHHRLKTLLDKEGGVSLIPQGLLSVSDEGSDQTEGAAGGVIKKPCDNEEEDAADNSWSDTSDVNSVKEKPKLNLTKFLPSSDESTENVVPAITEPPEGATGPPKPPRLYASSSSLASDKLVIGRSDDVQEKEDSVKDNDSWKSSSEDEKPKVKNLGLFVGNLDSSSELRKSKEDREKDPIMKSRVGRDDLMLELGLNDMKYEVSDEDISFEEEKPDLPLEGTPTKVVISPRNKTSAEHKQKCSGESEHTPPSSKPLASANYHSNSPENKSSMRSVSPPLSSVRSGNSKFSSPESLVKSPAKKSPRKIKPHHPKSSIFDSDSDEDESASSRPHRRKKQEVASLTKQVAVDEDSWDSPKSKSHGSKGSRKSSKDSNSLDSLPGHQKTDKVRPISGKSQKSSQEAQGSGVLLPPASGAGGSCTSTLSTVVGTLGREGTMQEVEEMWEANPRRRKPKSSSGSSSSPQNSESSHKLDDSTGKSKKEDTVRAVDGACYNIGSAKKEAHIEAEGDGHGDNDAGDSAKVDVDNGDTAQDVSDDDFGSSGVEDLLASKVKATSPTVQPINAVRALLLPKQNVSKEEQSSQEKQQQSFLSQNKSLASRKQKSLSPSPREEDKKQSTRDAQALGGKIPSVVFDGDKTSKSKKESTSPLPLSSLDVVVVKAPHKDSLRSGLGGVVLSDEESVALEHLASPHSLEEGEDRMSVTSTETEESAHINAGLKDSLLAPLSTLPDISNVGQLQDLVRELRLKLEKEFGRRKDLEARVSSLKQQEKQSRLLSSQQEQSSHQMQQEISSLMARVKQLEYQGRTEQDSSLLKDHTLQDAQQRCCELEEQCGALQMHAQQQEQMVNSLMVQLQTKERINLTLQDKLEELSSQTKYVSMKSCQTEDFLMAIAPRESAQAQTDWVCLSGGKDRQTQATPSVCESFSQTEAADSEMKLSHLGSSHELKVYCNVETRTQAIQTEPENMNRTECKDVSLRDRGTQCERVIMVHASCQNTPQRAFKSSQTQFMGKSAFSQTDEVGQDGFGVQKSTVSDSSCQTVIFNKQTGIQTEAVSLATPANTTNAVSETNSQVHVLTSSLENALQDISHDIKSVLRSSEDGHVSAVEEINKALTSQMGMLASTLNTTLQHTTESHNHEKLVEVQEGISQLQDTLQTQMEVVKELSNEPSQADLQNLHQTVEKINLDMKSTLDNLDSRITEALQNQASSHLEQKALIASLVEQKHENNKILTNLSGQLDKRNDDDTERFHDLKQHIAAQLSEIKKVIELSSVSDDSGVSGNLTRGVVEKLDSIEKSLIIPGGKGCVSEELSGVQYGMQQLSRDLHNNMKALEELIKAVSTDSRHNQSALMEQTKTITDSNDQLTTLVKLRLSEANSDLSEAIEENFRIVQDHLLHLQQTVVQRINEVAEHISISEDKKASNLTRQMMEIVSQVSGVHSGLAQLQASVEKARSSPTPGSLVDEAFVSSFKTYHQQASESFKYQTDSIIQQLEKLQKEIHSGVIQGQNAKDQSEVKLLREAVKEKESELSTRQAAWEQLQEKMNLQKISLASLQSKEEEWKVKMETLQDKMRDLTSSLKEKEQEVRQEAAKSAAQSEDTVKLRQENFRLSSEHAKMSAALQAEQHQRQWCEGELQELKKAKDMTEKRMQEVMSYVQQSSLQRTPPTGRDTDEDDTLASWKQELKKLEVEKKKLEERCAEQESRAHQLELQLREAEVGLELEKNSKVDLEKQLKKAKELVTKLQRDLSDVRQQQEAVRDIETQQTELELEIKSREAAMETLRKKLEAVNKEKLELKNTIMELKEEKLSFELVKQEKEFTEQMQRKTEEQLHDLQKRISRDYVSKASLQVMQKELENKYQLELSSKLAELNHIIQEQNKQQESLTKSKHSREQELKNELSRKSEEVIRLNAKLSVLDERGDTWRVRHDRLLALYQQQADLNHSLTTTRKHHDDQLSISLQEIDKHLKTPLATSSFIGQLTPPVSMQLPPPPANIDSYHYTHADVLDRTLQSYLNSSTTSRHSITDDKPQAKISPLQPSPQHSQHHSRVPDLEQSRDEYVDLLKMKYGI</sequence>
<evidence type="ECO:0000256" key="5">
    <source>
        <dbReference type="SAM" id="MobiDB-lite"/>
    </source>
</evidence>
<dbReference type="InterPro" id="IPR002110">
    <property type="entry name" value="Ankyrin_rpt"/>
</dbReference>
<reference evidence="6 7" key="1">
    <citation type="submission" date="2023-03" db="EMBL/GenBank/DDBJ databases">
        <title>High-quality genome of Scylla paramamosain provides insights in environmental adaptation.</title>
        <authorList>
            <person name="Zhang L."/>
        </authorList>
    </citation>
    <scope>NUCLEOTIDE SEQUENCE [LARGE SCALE GENOMIC DNA]</scope>
    <source>
        <strain evidence="6">LZ_2023a</strain>
        <tissue evidence="6">Muscle</tissue>
    </source>
</reference>
<feature type="compositionally biased region" description="Basic and acidic residues" evidence="5">
    <location>
        <begin position="764"/>
        <end position="782"/>
    </location>
</feature>
<comment type="caution">
    <text evidence="6">The sequence shown here is derived from an EMBL/GenBank/DDBJ whole genome shotgun (WGS) entry which is preliminary data.</text>
</comment>
<feature type="compositionally biased region" description="Polar residues" evidence="5">
    <location>
        <begin position="690"/>
        <end position="700"/>
    </location>
</feature>
<feature type="region of interest" description="Disordered" evidence="5">
    <location>
        <begin position="504"/>
        <end position="783"/>
    </location>
</feature>
<feature type="compositionally biased region" description="Basic residues" evidence="5">
    <location>
        <begin position="655"/>
        <end position="665"/>
    </location>
</feature>
<dbReference type="PRINTS" id="PR01415">
    <property type="entry name" value="ANKYRIN"/>
</dbReference>
<dbReference type="InterPro" id="IPR036770">
    <property type="entry name" value="Ankyrin_rpt-contain_sf"/>
</dbReference>
<feature type="region of interest" description="Disordered" evidence="5">
    <location>
        <begin position="1868"/>
        <end position="1891"/>
    </location>
</feature>
<evidence type="ECO:0000256" key="1">
    <source>
        <dbReference type="ARBA" id="ARBA00022737"/>
    </source>
</evidence>
<dbReference type="SUPFAM" id="SSF48403">
    <property type="entry name" value="Ankyrin repeat"/>
    <property type="match status" value="1"/>
</dbReference>
<gene>
    <name evidence="6" type="ORF">O3P69_006137</name>
</gene>
<feature type="compositionally biased region" description="Polar residues" evidence="5">
    <location>
        <begin position="715"/>
        <end position="724"/>
    </location>
</feature>
<organism evidence="6 7">
    <name type="scientific">Scylla paramamosain</name>
    <name type="common">Mud crab</name>
    <dbReference type="NCBI Taxonomy" id="85552"/>
    <lineage>
        <taxon>Eukaryota</taxon>
        <taxon>Metazoa</taxon>
        <taxon>Ecdysozoa</taxon>
        <taxon>Arthropoda</taxon>
        <taxon>Crustacea</taxon>
        <taxon>Multicrustacea</taxon>
        <taxon>Malacostraca</taxon>
        <taxon>Eumalacostraca</taxon>
        <taxon>Eucarida</taxon>
        <taxon>Decapoda</taxon>
        <taxon>Pleocyemata</taxon>
        <taxon>Brachyura</taxon>
        <taxon>Eubrachyura</taxon>
        <taxon>Portunoidea</taxon>
        <taxon>Portunidae</taxon>
        <taxon>Portuninae</taxon>
        <taxon>Scylla</taxon>
    </lineage>
</organism>
<evidence type="ECO:0000256" key="4">
    <source>
        <dbReference type="SAM" id="Coils"/>
    </source>
</evidence>
<feature type="compositionally biased region" description="Basic and acidic residues" evidence="5">
    <location>
        <begin position="929"/>
        <end position="940"/>
    </location>
</feature>
<feature type="region of interest" description="Disordered" evidence="5">
    <location>
        <begin position="322"/>
        <end position="487"/>
    </location>
</feature>
<feature type="coiled-coil region" evidence="4">
    <location>
        <begin position="1966"/>
        <end position="2125"/>
    </location>
</feature>
<evidence type="ECO:0000313" key="7">
    <source>
        <dbReference type="Proteomes" id="UP001487740"/>
    </source>
</evidence>
<accession>A0AAW0U663</accession>
<feature type="compositionally biased region" description="Basic residues" evidence="5">
    <location>
        <begin position="596"/>
        <end position="610"/>
    </location>
</feature>
<feature type="region of interest" description="Disordered" evidence="5">
    <location>
        <begin position="2303"/>
        <end position="2343"/>
    </location>
</feature>
<feature type="repeat" description="ANK" evidence="3">
    <location>
        <begin position="249"/>
        <end position="281"/>
    </location>
</feature>
<keyword evidence="4" id="KW-0175">Coiled coil</keyword>
<evidence type="ECO:0000313" key="6">
    <source>
        <dbReference type="EMBL" id="KAK8395195.1"/>
    </source>
</evidence>
<feature type="repeat" description="ANK" evidence="3">
    <location>
        <begin position="150"/>
        <end position="182"/>
    </location>
</feature>